<dbReference type="InterPro" id="IPR036366">
    <property type="entry name" value="PGBDSf"/>
</dbReference>
<sequence length="287" mass="31368">MDGLAYLHYSLAWETSDDDRIGNLQYLLAIALILSTFSPTAPTLGAPVWQFGDYGPAIATLQERLKDAGCFPTTTRSTGYYGTITVSAVEALQAHYGLAIDGITGPDTQALLDRASSCESSSDRLQLGSRGDRVRKLQQQLNNWGVPPESGSPLRVDGVFGAQTQQSVKRFQQLKQLKADGVVGATTSEQLWEPSGRSDNAEPILSSAEQQQLLVEFQALTVWLCESPEIEGDPNHTPLREGILSAYSGGGERIGWKEWSEQWCSVPFDPQDPENWGNIYQGYLGLP</sequence>
<dbReference type="SUPFAM" id="SSF47090">
    <property type="entry name" value="PGBD-like"/>
    <property type="match status" value="2"/>
</dbReference>
<dbReference type="InterPro" id="IPR002477">
    <property type="entry name" value="Peptidoglycan-bd-like"/>
</dbReference>
<dbReference type="Proteomes" id="UP001232992">
    <property type="component" value="Unassembled WGS sequence"/>
</dbReference>
<name>A0ABT7BZ45_9CYAN</name>
<reference evidence="2 3" key="1">
    <citation type="submission" date="2023-01" db="EMBL/GenBank/DDBJ databases">
        <title>Novel diversity within Roseofilum (Cyanobacteria; Desertifilaceae) from marine benthic mats with descriptions of four novel species.</title>
        <authorList>
            <person name="Wang Y."/>
            <person name="Berthold D.E."/>
            <person name="Hu J."/>
            <person name="Lefler F.W."/>
            <person name="Laughinghouse H.D. IV."/>
        </authorList>
    </citation>
    <scope>NUCLEOTIDE SEQUENCE [LARGE SCALE GENOMIC DNA]</scope>
    <source>
        <strain evidence="2 3">BLCC-M143</strain>
    </source>
</reference>
<accession>A0ABT7BZ45</accession>
<evidence type="ECO:0000313" key="3">
    <source>
        <dbReference type="Proteomes" id="UP001232992"/>
    </source>
</evidence>
<feature type="domain" description="Peptidoglycan binding-like" evidence="1">
    <location>
        <begin position="130"/>
        <end position="191"/>
    </location>
</feature>
<comment type="caution">
    <text evidence="2">The sequence shown here is derived from an EMBL/GenBank/DDBJ whole genome shotgun (WGS) entry which is preliminary data.</text>
</comment>
<evidence type="ECO:0000313" key="2">
    <source>
        <dbReference type="EMBL" id="MDJ1184470.1"/>
    </source>
</evidence>
<dbReference type="InterPro" id="IPR052905">
    <property type="entry name" value="LD-transpeptidase_YkuD-like"/>
</dbReference>
<feature type="domain" description="Peptidoglycan binding-like" evidence="1">
    <location>
        <begin position="55"/>
        <end position="112"/>
    </location>
</feature>
<protein>
    <submittedName>
        <fullName evidence="2">Peptidoglycan-binding protein</fullName>
    </submittedName>
</protein>
<dbReference type="PANTHER" id="PTHR41533:SF1">
    <property type="entry name" value="L,D-TRANSPEPTIDASE YCBB-RELATED"/>
    <property type="match status" value="1"/>
</dbReference>
<gene>
    <name evidence="2" type="ORF">PMH09_14885</name>
</gene>
<keyword evidence="3" id="KW-1185">Reference proteome</keyword>
<dbReference type="RefSeq" id="WP_283759125.1">
    <property type="nucleotide sequence ID" value="NZ_JAQOSQ010000015.1"/>
</dbReference>
<dbReference type="Gene3D" id="1.10.101.10">
    <property type="entry name" value="PGBD-like superfamily/PGBD"/>
    <property type="match status" value="2"/>
</dbReference>
<proteinExistence type="predicted"/>
<evidence type="ECO:0000259" key="1">
    <source>
        <dbReference type="Pfam" id="PF01471"/>
    </source>
</evidence>
<dbReference type="EMBL" id="JAQOSQ010000015">
    <property type="protein sequence ID" value="MDJ1184470.1"/>
    <property type="molecule type" value="Genomic_DNA"/>
</dbReference>
<dbReference type="InterPro" id="IPR036365">
    <property type="entry name" value="PGBD-like_sf"/>
</dbReference>
<organism evidence="2 3">
    <name type="scientific">Roseofilum casamattae BLCC-M143</name>
    <dbReference type="NCBI Taxonomy" id="3022442"/>
    <lineage>
        <taxon>Bacteria</taxon>
        <taxon>Bacillati</taxon>
        <taxon>Cyanobacteriota</taxon>
        <taxon>Cyanophyceae</taxon>
        <taxon>Desertifilales</taxon>
        <taxon>Desertifilaceae</taxon>
        <taxon>Roseofilum</taxon>
        <taxon>Roseofilum casamattae</taxon>
    </lineage>
</organism>
<dbReference type="Pfam" id="PF01471">
    <property type="entry name" value="PG_binding_1"/>
    <property type="match status" value="2"/>
</dbReference>
<dbReference type="PANTHER" id="PTHR41533">
    <property type="entry name" value="L,D-TRANSPEPTIDASE HI_1667-RELATED"/>
    <property type="match status" value="1"/>
</dbReference>